<dbReference type="InterPro" id="IPR007370">
    <property type="entry name" value="Glu_cys_ligase"/>
</dbReference>
<dbReference type="HAMAP" id="MF_00578">
    <property type="entry name" value="Glu_cys_ligase"/>
    <property type="match status" value="1"/>
</dbReference>
<evidence type="ECO:0000256" key="7">
    <source>
        <dbReference type="ARBA" id="ARBA00048819"/>
    </source>
</evidence>
<reference evidence="11 12" key="1">
    <citation type="journal article" date="2021" name="Microbiol. Spectr.">
        <title>A Single Bacterium Capable of Oxidation and Reduction of Iron at Circumneutral pH.</title>
        <authorList>
            <person name="Kato S."/>
            <person name="Ohkuma M."/>
        </authorList>
    </citation>
    <scope>NUCLEOTIDE SEQUENCE [LARGE SCALE GENOMIC DNA]</scope>
    <source>
        <strain evidence="11 12">MIZ03</strain>
    </source>
</reference>
<evidence type="ECO:0000259" key="10">
    <source>
        <dbReference type="Pfam" id="PF04262"/>
    </source>
</evidence>
<dbReference type="SUPFAM" id="SSF55931">
    <property type="entry name" value="Glutamine synthetase/guanido kinase"/>
    <property type="match status" value="1"/>
</dbReference>
<organism evidence="11 12">
    <name type="scientific">Rhodoferax lithotrophicus</name>
    <dbReference type="NCBI Taxonomy" id="2798804"/>
    <lineage>
        <taxon>Bacteria</taxon>
        <taxon>Pseudomonadati</taxon>
        <taxon>Pseudomonadota</taxon>
        <taxon>Betaproteobacteria</taxon>
        <taxon>Burkholderiales</taxon>
        <taxon>Comamonadaceae</taxon>
        <taxon>Rhodoferax</taxon>
    </lineage>
</organism>
<keyword evidence="6 8" id="KW-0067">ATP-binding</keyword>
<protein>
    <recommendedName>
        <fullName evidence="8">Glutamate--cysteine ligase</fullName>
        <ecNumber evidence="8">6.3.2.2</ecNumber>
    </recommendedName>
    <alternativeName>
        <fullName evidence="8">Gamma-ECS</fullName>
        <shortName evidence="8">GCS</shortName>
    </alternativeName>
    <alternativeName>
        <fullName evidence="8">Gamma-glutamylcysteine synthetase</fullName>
    </alternativeName>
</protein>
<evidence type="ECO:0000256" key="9">
    <source>
        <dbReference type="RuleBase" id="RU004391"/>
    </source>
</evidence>
<evidence type="ECO:0000256" key="6">
    <source>
        <dbReference type="ARBA" id="ARBA00022840"/>
    </source>
</evidence>
<evidence type="ECO:0000256" key="5">
    <source>
        <dbReference type="ARBA" id="ARBA00022741"/>
    </source>
</evidence>
<dbReference type="Pfam" id="PF04262">
    <property type="entry name" value="Glu_cys_ligase"/>
    <property type="match status" value="1"/>
</dbReference>
<evidence type="ECO:0000256" key="2">
    <source>
        <dbReference type="ARBA" id="ARBA00008772"/>
    </source>
</evidence>
<sequence length="520" mass="58110">MLKFTCCSAVRQFSETSQAKLLSGITRGFERECLRVDRVGQLAQTPHPSALGAKLTHPWITTDYAEALLEFITPPSTDPAFPMAFLKDIHRFSAQQLGGEYLWAGSMPCKIGTDAEIAIADYGSSNEARFKMVYREGLGLRYGRAMQTIAGAHYNWSLPTEFWLALRDCCPGEGDLQDFINTRSFGLIRNFLRYGWLVPYLFGASPALCQSFLQGHSSDLSELAPGTLYGPYATSLRMSDLGYQNHAQDKLAIGFNSLAEYTQGLEAAIRTPDPYYTELGVREGTQWKQLSDSVLQIEAEFYAPMRPKRIAPNGQRPAKALRELGVQYVEMRLFDLNPFIDIGIAPEQPLFADVLLLMCLFRDSPPITCREQSENDENKHRVVTRGRQPDLQLLVHNREQPLRTLAHELFDDMAPYAAMLDAAYATRRYQVAMEELRQRIDQPELTPSAQVLEAVKTHGGYFNFAFEQSKLHTQSLQAVGLSAASLDQFKASVQTSLAAQQQAEAASAGSFEDFVAAYFA</sequence>
<dbReference type="Proteomes" id="UP000824366">
    <property type="component" value="Chromosome"/>
</dbReference>
<keyword evidence="5 8" id="KW-0547">Nucleotide-binding</keyword>
<dbReference type="GO" id="GO:0016874">
    <property type="term" value="F:ligase activity"/>
    <property type="evidence" value="ECO:0007669"/>
    <property type="project" value="UniProtKB-KW"/>
</dbReference>
<dbReference type="NCBIfam" id="TIGR01434">
    <property type="entry name" value="glu_cys_ligase"/>
    <property type="match status" value="1"/>
</dbReference>
<gene>
    <name evidence="8" type="primary">gshA</name>
    <name evidence="11" type="ORF">MIZ03_0973</name>
</gene>
<comment type="similarity">
    <text evidence="2 8">Belongs to the glutamate--cysteine ligase type 1 family. Type 1 subfamily.</text>
</comment>
<dbReference type="EMBL" id="AP024238">
    <property type="protein sequence ID" value="BCO26093.1"/>
    <property type="molecule type" value="Genomic_DNA"/>
</dbReference>
<feature type="domain" description="Glutamate--cysteine ligase" evidence="10">
    <location>
        <begin position="11"/>
        <end position="382"/>
    </location>
</feature>
<evidence type="ECO:0000313" key="11">
    <source>
        <dbReference type="EMBL" id="BCO26093.1"/>
    </source>
</evidence>
<dbReference type="PANTHER" id="PTHR38761:SF1">
    <property type="entry name" value="GLUTAMATE--CYSTEINE LIGASE"/>
    <property type="match status" value="1"/>
</dbReference>
<evidence type="ECO:0000256" key="8">
    <source>
        <dbReference type="HAMAP-Rule" id="MF_00578"/>
    </source>
</evidence>
<dbReference type="InterPro" id="IPR014746">
    <property type="entry name" value="Gln_synth/guanido_kin_cat_dom"/>
</dbReference>
<evidence type="ECO:0000256" key="3">
    <source>
        <dbReference type="ARBA" id="ARBA00022598"/>
    </source>
</evidence>
<dbReference type="RefSeq" id="WP_223909137.1">
    <property type="nucleotide sequence ID" value="NZ_AP024238.1"/>
</dbReference>
<dbReference type="Gene3D" id="3.30.590.20">
    <property type="match status" value="1"/>
</dbReference>
<dbReference type="InterPro" id="IPR006334">
    <property type="entry name" value="Glut_cys_ligase"/>
</dbReference>
<comment type="pathway">
    <text evidence="1 8 9">Sulfur metabolism; glutathione biosynthesis; glutathione from L-cysteine and L-glutamate: step 1/2.</text>
</comment>
<name>A0ABN6D841_9BURK</name>
<keyword evidence="12" id="KW-1185">Reference proteome</keyword>
<accession>A0ABN6D841</accession>
<dbReference type="EC" id="6.3.2.2" evidence="8"/>
<keyword evidence="3 8" id="KW-0436">Ligase</keyword>
<proteinExistence type="inferred from homology"/>
<evidence type="ECO:0000256" key="1">
    <source>
        <dbReference type="ARBA" id="ARBA00005006"/>
    </source>
</evidence>
<evidence type="ECO:0000313" key="12">
    <source>
        <dbReference type="Proteomes" id="UP000824366"/>
    </source>
</evidence>
<evidence type="ECO:0000256" key="4">
    <source>
        <dbReference type="ARBA" id="ARBA00022684"/>
    </source>
</evidence>
<dbReference type="PANTHER" id="PTHR38761">
    <property type="entry name" value="GLUTAMATE--CYSTEINE LIGASE"/>
    <property type="match status" value="1"/>
</dbReference>
<comment type="catalytic activity">
    <reaction evidence="7 8 9">
        <text>L-cysteine + L-glutamate + ATP = gamma-L-glutamyl-L-cysteine + ADP + phosphate + H(+)</text>
        <dbReference type="Rhea" id="RHEA:13285"/>
        <dbReference type="ChEBI" id="CHEBI:15378"/>
        <dbReference type="ChEBI" id="CHEBI:29985"/>
        <dbReference type="ChEBI" id="CHEBI:30616"/>
        <dbReference type="ChEBI" id="CHEBI:35235"/>
        <dbReference type="ChEBI" id="CHEBI:43474"/>
        <dbReference type="ChEBI" id="CHEBI:58173"/>
        <dbReference type="ChEBI" id="CHEBI:456216"/>
        <dbReference type="EC" id="6.3.2.2"/>
    </reaction>
</comment>
<keyword evidence="4 8" id="KW-0317">Glutathione biosynthesis</keyword>